<dbReference type="AlphaFoldDB" id="A0A6F8ZEW2"/>
<dbReference type="KEGG" id="hfv:R50_1030"/>
<keyword evidence="1" id="KW-0472">Membrane</keyword>
<keyword evidence="1" id="KW-1133">Transmembrane helix</keyword>
<name>A0A6F8ZEW2_9FIRM</name>
<accession>A0A6F8ZEW2</accession>
<protein>
    <submittedName>
        <fullName evidence="2">Uncharacterized protein</fullName>
    </submittedName>
</protein>
<organism evidence="2 3">
    <name type="scientific">Candidatus Hydrogenisulfobacillus filiaventi</name>
    <dbReference type="NCBI Taxonomy" id="2707344"/>
    <lineage>
        <taxon>Bacteria</taxon>
        <taxon>Bacillati</taxon>
        <taxon>Bacillota</taxon>
        <taxon>Clostridia</taxon>
        <taxon>Eubacteriales</taxon>
        <taxon>Clostridiales Family XVII. Incertae Sedis</taxon>
        <taxon>Candidatus Hydrogenisulfobacillus</taxon>
    </lineage>
</organism>
<evidence type="ECO:0000313" key="3">
    <source>
        <dbReference type="Proteomes" id="UP000503399"/>
    </source>
</evidence>
<sequence length="116" mass="12151">MPVLTFTTLASIYLYVVIWANLVAGQAAQAGLDVWLSGQPAATARSVAVATLSQDGLSVSDPVIVLQRGIADRITVAFLLPGRSGLPPVRIRQTRAGVPATAGAQLPSGWRWSPQC</sequence>
<keyword evidence="1" id="KW-0812">Transmembrane</keyword>
<proteinExistence type="predicted"/>
<dbReference type="EMBL" id="LR778114">
    <property type="protein sequence ID" value="CAB1128536.1"/>
    <property type="molecule type" value="Genomic_DNA"/>
</dbReference>
<gene>
    <name evidence="2" type="ORF">R50_1030</name>
</gene>
<reference evidence="2 3" key="1">
    <citation type="submission" date="2020-02" db="EMBL/GenBank/DDBJ databases">
        <authorList>
            <person name="Hogendoorn C."/>
        </authorList>
    </citation>
    <scope>NUCLEOTIDE SEQUENCE [LARGE SCALE GENOMIC DNA]</scope>
    <source>
        <strain evidence="2">R501</strain>
    </source>
</reference>
<evidence type="ECO:0000313" key="2">
    <source>
        <dbReference type="EMBL" id="CAB1128536.1"/>
    </source>
</evidence>
<feature type="transmembrane region" description="Helical" evidence="1">
    <location>
        <begin position="12"/>
        <end position="36"/>
    </location>
</feature>
<evidence type="ECO:0000256" key="1">
    <source>
        <dbReference type="SAM" id="Phobius"/>
    </source>
</evidence>
<keyword evidence="3" id="KW-1185">Reference proteome</keyword>
<dbReference type="Proteomes" id="UP000503399">
    <property type="component" value="Chromosome"/>
</dbReference>